<evidence type="ECO:0000313" key="11">
    <source>
        <dbReference type="Proteomes" id="UP000267654"/>
    </source>
</evidence>
<dbReference type="GO" id="GO:0030170">
    <property type="term" value="F:pyridoxal phosphate binding"/>
    <property type="evidence" value="ECO:0007669"/>
    <property type="project" value="InterPro"/>
</dbReference>
<dbReference type="InterPro" id="IPR015422">
    <property type="entry name" value="PyrdxlP-dep_Trfase_small"/>
</dbReference>
<evidence type="ECO:0000256" key="1">
    <source>
        <dbReference type="ARBA" id="ARBA00001933"/>
    </source>
</evidence>
<keyword evidence="7" id="KW-0627">Porphyrin biosynthesis</keyword>
<comment type="caution">
    <text evidence="10">The sequence shown here is derived from an EMBL/GenBank/DDBJ whole genome shotgun (WGS) entry which is preliminary data.</text>
</comment>
<comment type="pathway">
    <text evidence="2">Porphyrin-containing compound metabolism; protoporphyrin-IX biosynthesis; 5-aminolevulinate from L-glutamyl-tRNA(Glu): step 2/2.</text>
</comment>
<evidence type="ECO:0000313" key="9">
    <source>
        <dbReference type="EMBL" id="HDN84934.1"/>
    </source>
</evidence>
<evidence type="ECO:0000256" key="2">
    <source>
        <dbReference type="ARBA" id="ARBA00004819"/>
    </source>
</evidence>
<dbReference type="AlphaFoldDB" id="A0A662DCD0"/>
<keyword evidence="10" id="KW-0808">Transferase</keyword>
<protein>
    <recommendedName>
        <fullName evidence="4">glutamate-1-semialdehyde 2,1-aminomutase</fullName>
        <ecNumber evidence="4">5.4.3.8</ecNumber>
    </recommendedName>
</protein>
<sequence>MYQVSKSKQMFEECSKFLAGGVGSQVRSAADPVLFFTHGKGSKLYDVDGNEYIDYLLGYGPSILGYAHPVLVKALKEAIEKGFQFGSETEEVIQFCRKLTHVIPCADEVKLASTGSDAVQGALRVARAYTGKNKVIKFEGHYHGWLDSVYVNHIPDSLQYWGLRNNPRKVLESAGQVESILSDLIILPWNDLEVLEKTIKERHFEIAAVIMEPIMANFGLIMPKKGYLEGVREITKKYGIILIFDEVICSFRVALGGAQEYFRVTPDISTFGKAVGGGVPLAGYGGRREIMELVAKKKCVEAGTFNTNSLQIAAGLATLSELEREGTYERMTKLGKKLSSEMKNIADRLNIPFQVQGPGPMFGIRFAEKEAKDAREAVESRYAGLYPKFRFFLLERGVHIFPTEKGEFYLSTVHSEKDIDKTLNVVEDSFKELRKII</sequence>
<keyword evidence="6" id="KW-0413">Isomerase</keyword>
<dbReference type="CDD" id="cd00610">
    <property type="entry name" value="OAT_like"/>
    <property type="match status" value="1"/>
</dbReference>
<keyword evidence="5 8" id="KW-0663">Pyridoxal phosphate</keyword>
<organism evidence="10 11">
    <name type="scientific">Aerophobetes bacterium</name>
    <dbReference type="NCBI Taxonomy" id="2030807"/>
    <lineage>
        <taxon>Bacteria</taxon>
        <taxon>Candidatus Aerophobota</taxon>
    </lineage>
</organism>
<reference evidence="9" key="2">
    <citation type="journal article" date="2020" name="mSystems">
        <title>Genome- and Community-Level Interaction Insights into Carbon Utilization and Element Cycling Functions of Hydrothermarchaeota in Hydrothermal Sediment.</title>
        <authorList>
            <person name="Zhou Z."/>
            <person name="Liu Y."/>
            <person name="Xu W."/>
            <person name="Pan J."/>
            <person name="Luo Z.H."/>
            <person name="Li M."/>
        </authorList>
    </citation>
    <scope>NUCLEOTIDE SEQUENCE [LARGE SCALE GENOMIC DNA]</scope>
    <source>
        <strain evidence="9">HyVt-219</strain>
    </source>
</reference>
<accession>A0A662DCD0</accession>
<dbReference type="EMBL" id="DRBC01000252">
    <property type="protein sequence ID" value="HDN84934.1"/>
    <property type="molecule type" value="Genomic_DNA"/>
</dbReference>
<evidence type="ECO:0000256" key="8">
    <source>
        <dbReference type="RuleBase" id="RU003560"/>
    </source>
</evidence>
<dbReference type="Pfam" id="PF00202">
    <property type="entry name" value="Aminotran_3"/>
    <property type="match status" value="1"/>
</dbReference>
<dbReference type="Gene3D" id="3.90.1150.10">
    <property type="entry name" value="Aspartate Aminotransferase, domain 1"/>
    <property type="match status" value="1"/>
</dbReference>
<evidence type="ECO:0000256" key="6">
    <source>
        <dbReference type="ARBA" id="ARBA00023235"/>
    </source>
</evidence>
<comment type="similarity">
    <text evidence="3">Belongs to the class-III pyridoxal-phosphate-dependent aminotransferase family. HemL subfamily.</text>
</comment>
<dbReference type="GO" id="GO:0008483">
    <property type="term" value="F:transaminase activity"/>
    <property type="evidence" value="ECO:0007669"/>
    <property type="project" value="UniProtKB-KW"/>
</dbReference>
<dbReference type="PANTHER" id="PTHR43713:SF3">
    <property type="entry name" value="GLUTAMATE-1-SEMIALDEHYDE 2,1-AMINOMUTASE 1, CHLOROPLASTIC-RELATED"/>
    <property type="match status" value="1"/>
</dbReference>
<comment type="cofactor">
    <cofactor evidence="1">
        <name>pyridoxal 5'-phosphate</name>
        <dbReference type="ChEBI" id="CHEBI:597326"/>
    </cofactor>
</comment>
<dbReference type="Proteomes" id="UP000885660">
    <property type="component" value="Unassembled WGS sequence"/>
</dbReference>
<dbReference type="GO" id="GO:0042286">
    <property type="term" value="F:glutamate-1-semialdehyde 2,1-aminomutase activity"/>
    <property type="evidence" value="ECO:0007669"/>
    <property type="project" value="UniProtKB-EC"/>
</dbReference>
<evidence type="ECO:0000256" key="7">
    <source>
        <dbReference type="ARBA" id="ARBA00023244"/>
    </source>
</evidence>
<dbReference type="SUPFAM" id="SSF53383">
    <property type="entry name" value="PLP-dependent transferases"/>
    <property type="match status" value="1"/>
</dbReference>
<keyword evidence="10" id="KW-0032">Aminotransferase</keyword>
<dbReference type="Proteomes" id="UP000267654">
    <property type="component" value="Unassembled WGS sequence"/>
</dbReference>
<dbReference type="GO" id="GO:0006779">
    <property type="term" value="P:porphyrin-containing compound biosynthetic process"/>
    <property type="evidence" value="ECO:0007669"/>
    <property type="project" value="UniProtKB-KW"/>
</dbReference>
<evidence type="ECO:0000256" key="5">
    <source>
        <dbReference type="ARBA" id="ARBA00022898"/>
    </source>
</evidence>
<name>A0A662DCD0_UNCAE</name>
<dbReference type="NCBIfam" id="NF000818">
    <property type="entry name" value="PRK00062.1"/>
    <property type="match status" value="1"/>
</dbReference>
<dbReference type="EC" id="5.4.3.8" evidence="4"/>
<reference evidence="10 11" key="1">
    <citation type="submission" date="2018-06" db="EMBL/GenBank/DDBJ databases">
        <title>Extensive metabolic versatility and redundancy in microbially diverse, dynamic hydrothermal sediments.</title>
        <authorList>
            <person name="Dombrowski N."/>
            <person name="Teske A."/>
            <person name="Baker B.J."/>
        </authorList>
    </citation>
    <scope>NUCLEOTIDE SEQUENCE [LARGE SCALE GENOMIC DNA]</scope>
    <source>
        <strain evidence="10">B19_G9</strain>
    </source>
</reference>
<dbReference type="FunFam" id="3.40.640.10:FF:000021">
    <property type="entry name" value="Glutamate-1-semialdehyde 2,1-aminomutase"/>
    <property type="match status" value="1"/>
</dbReference>
<evidence type="ECO:0000313" key="10">
    <source>
        <dbReference type="EMBL" id="RLE13390.1"/>
    </source>
</evidence>
<dbReference type="Gene3D" id="3.40.640.10">
    <property type="entry name" value="Type I PLP-dependent aspartate aminotransferase-like (Major domain)"/>
    <property type="match status" value="1"/>
</dbReference>
<evidence type="ECO:0000256" key="4">
    <source>
        <dbReference type="ARBA" id="ARBA00012143"/>
    </source>
</evidence>
<dbReference type="InterPro" id="IPR015421">
    <property type="entry name" value="PyrdxlP-dep_Trfase_major"/>
</dbReference>
<dbReference type="PANTHER" id="PTHR43713">
    <property type="entry name" value="GLUTAMATE-1-SEMIALDEHYDE 2,1-AMINOMUTASE"/>
    <property type="match status" value="1"/>
</dbReference>
<proteinExistence type="inferred from homology"/>
<dbReference type="InterPro" id="IPR015424">
    <property type="entry name" value="PyrdxlP-dep_Trfase"/>
</dbReference>
<evidence type="ECO:0000256" key="3">
    <source>
        <dbReference type="ARBA" id="ARBA00008981"/>
    </source>
</evidence>
<dbReference type="InterPro" id="IPR005814">
    <property type="entry name" value="Aminotrans_3"/>
</dbReference>
<gene>
    <name evidence="10" type="ORF">DRI96_03045</name>
    <name evidence="9" type="ORF">ENG47_04170</name>
</gene>
<dbReference type="EMBL" id="QMQB01000092">
    <property type="protein sequence ID" value="RLE13390.1"/>
    <property type="molecule type" value="Genomic_DNA"/>
</dbReference>